<dbReference type="InterPro" id="IPR044730">
    <property type="entry name" value="RNase_H-like_dom_plant"/>
</dbReference>
<sequence>YYFRTYVLVCSVLGEFPTEPVTREAHPYPHRCVPLCFHGRVYDIPCEASARLREADSDQVPASISPRIVRWYLPPPGRLKLNVDGAYKISSGTAAGGGILGNGIGDIIFAFAASYPNVHSSLEAEALALRDGVLLCIERGVTDFLIESDSLVLVQVMKSGSTGVLGEGISRAEDEGVVGVISGGLTTGGAGEVDKQLFLEEAWELGHPSAGFHQKRAAGQPESLDPFLLLAQALDLQNLFLELTLGAVALEQ</sequence>
<dbReference type="GO" id="GO:0003676">
    <property type="term" value="F:nucleic acid binding"/>
    <property type="evidence" value="ECO:0007669"/>
    <property type="project" value="InterPro"/>
</dbReference>
<dbReference type="InterPro" id="IPR002156">
    <property type="entry name" value="RNaseH_domain"/>
</dbReference>
<dbReference type="EMBL" id="NMUH01014683">
    <property type="protein sequence ID" value="MQM22992.1"/>
    <property type="molecule type" value="Genomic_DNA"/>
</dbReference>
<reference evidence="2" key="1">
    <citation type="submission" date="2017-07" db="EMBL/GenBank/DDBJ databases">
        <title>Taro Niue Genome Assembly and Annotation.</title>
        <authorList>
            <person name="Atibalentja N."/>
            <person name="Keating K."/>
            <person name="Fields C.J."/>
        </authorList>
    </citation>
    <scope>NUCLEOTIDE SEQUENCE</scope>
    <source>
        <strain evidence="2">Niue_2</strain>
        <tissue evidence="2">Leaf</tissue>
    </source>
</reference>
<dbReference type="InterPro" id="IPR053151">
    <property type="entry name" value="RNase_H-like"/>
</dbReference>
<dbReference type="PANTHER" id="PTHR47723">
    <property type="entry name" value="OS05G0353850 PROTEIN"/>
    <property type="match status" value="1"/>
</dbReference>
<evidence type="ECO:0000313" key="2">
    <source>
        <dbReference type="EMBL" id="MQM22992.1"/>
    </source>
</evidence>
<dbReference type="Pfam" id="PF13456">
    <property type="entry name" value="RVT_3"/>
    <property type="match status" value="1"/>
</dbReference>
<comment type="caution">
    <text evidence="2">The sequence shown here is derived from an EMBL/GenBank/DDBJ whole genome shotgun (WGS) entry which is preliminary data.</text>
</comment>
<evidence type="ECO:0000313" key="3">
    <source>
        <dbReference type="Proteomes" id="UP000652761"/>
    </source>
</evidence>
<name>A0A843XV63_COLES</name>
<gene>
    <name evidence="2" type="ORF">Taro_056053</name>
</gene>
<dbReference type="InterPro" id="IPR012337">
    <property type="entry name" value="RNaseH-like_sf"/>
</dbReference>
<organism evidence="2 3">
    <name type="scientific">Colocasia esculenta</name>
    <name type="common">Wild taro</name>
    <name type="synonym">Arum esculentum</name>
    <dbReference type="NCBI Taxonomy" id="4460"/>
    <lineage>
        <taxon>Eukaryota</taxon>
        <taxon>Viridiplantae</taxon>
        <taxon>Streptophyta</taxon>
        <taxon>Embryophyta</taxon>
        <taxon>Tracheophyta</taxon>
        <taxon>Spermatophyta</taxon>
        <taxon>Magnoliopsida</taxon>
        <taxon>Liliopsida</taxon>
        <taxon>Araceae</taxon>
        <taxon>Aroideae</taxon>
        <taxon>Colocasieae</taxon>
        <taxon>Colocasia</taxon>
    </lineage>
</organism>
<dbReference type="CDD" id="cd06222">
    <property type="entry name" value="RNase_H_like"/>
    <property type="match status" value="1"/>
</dbReference>
<feature type="domain" description="RNase H type-1" evidence="1">
    <location>
        <begin position="82"/>
        <end position="161"/>
    </location>
</feature>
<evidence type="ECO:0000259" key="1">
    <source>
        <dbReference type="Pfam" id="PF13456"/>
    </source>
</evidence>
<feature type="non-terminal residue" evidence="2">
    <location>
        <position position="252"/>
    </location>
</feature>
<feature type="non-terminal residue" evidence="2">
    <location>
        <position position="1"/>
    </location>
</feature>
<keyword evidence="3" id="KW-1185">Reference proteome</keyword>
<dbReference type="PANTHER" id="PTHR47723:SF19">
    <property type="entry name" value="POLYNUCLEOTIDYL TRANSFERASE, RIBONUCLEASE H-LIKE SUPERFAMILY PROTEIN"/>
    <property type="match status" value="1"/>
</dbReference>
<dbReference type="SUPFAM" id="SSF53098">
    <property type="entry name" value="Ribonuclease H-like"/>
    <property type="match status" value="1"/>
</dbReference>
<dbReference type="GO" id="GO:0004523">
    <property type="term" value="F:RNA-DNA hybrid ribonuclease activity"/>
    <property type="evidence" value="ECO:0007669"/>
    <property type="project" value="InterPro"/>
</dbReference>
<dbReference type="AlphaFoldDB" id="A0A843XV63"/>
<dbReference type="Gene3D" id="3.30.420.10">
    <property type="entry name" value="Ribonuclease H-like superfamily/Ribonuclease H"/>
    <property type="match status" value="1"/>
</dbReference>
<proteinExistence type="predicted"/>
<dbReference type="Proteomes" id="UP000652761">
    <property type="component" value="Unassembled WGS sequence"/>
</dbReference>
<accession>A0A843XV63</accession>
<protein>
    <recommendedName>
        <fullName evidence="1">RNase H type-1 domain-containing protein</fullName>
    </recommendedName>
</protein>
<dbReference type="InterPro" id="IPR036397">
    <property type="entry name" value="RNaseH_sf"/>
</dbReference>